<keyword evidence="2 7" id="KW-0813">Transport</keyword>
<dbReference type="Proteomes" id="UP000886817">
    <property type="component" value="Unassembled WGS sequence"/>
</dbReference>
<dbReference type="PANTHER" id="PTHR32243:SF18">
    <property type="entry name" value="INNER MEMBRANE ABC TRANSPORTER PERMEASE PROTEIN YCJP"/>
    <property type="match status" value="1"/>
</dbReference>
<keyword evidence="6 7" id="KW-0472">Membrane</keyword>
<feature type="transmembrane region" description="Helical" evidence="7">
    <location>
        <begin position="7"/>
        <end position="30"/>
    </location>
</feature>
<keyword evidence="4 7" id="KW-0812">Transmembrane</keyword>
<comment type="subcellular location">
    <subcellularLocation>
        <location evidence="1 7">Cell membrane</location>
        <topology evidence="1 7">Multi-pass membrane protein</topology>
    </subcellularLocation>
</comment>
<dbReference type="InterPro" id="IPR050901">
    <property type="entry name" value="BP-dep_ABC_trans_perm"/>
</dbReference>
<evidence type="ECO:0000259" key="8">
    <source>
        <dbReference type="PROSITE" id="PS50928"/>
    </source>
</evidence>
<evidence type="ECO:0000313" key="9">
    <source>
        <dbReference type="EMBL" id="HIX58924.1"/>
    </source>
</evidence>
<keyword evidence="3" id="KW-1003">Cell membrane</keyword>
<name>A0A9D1WH83_9FIRM</name>
<keyword evidence="5 7" id="KW-1133">Transmembrane helix</keyword>
<evidence type="ECO:0000256" key="1">
    <source>
        <dbReference type="ARBA" id="ARBA00004651"/>
    </source>
</evidence>
<feature type="transmembrane region" description="Helical" evidence="7">
    <location>
        <begin position="106"/>
        <end position="128"/>
    </location>
</feature>
<evidence type="ECO:0000256" key="6">
    <source>
        <dbReference type="ARBA" id="ARBA00023136"/>
    </source>
</evidence>
<comment type="similarity">
    <text evidence="7">Belongs to the binding-protein-dependent transport system permease family.</text>
</comment>
<dbReference type="GO" id="GO:0055085">
    <property type="term" value="P:transmembrane transport"/>
    <property type="evidence" value="ECO:0007669"/>
    <property type="project" value="InterPro"/>
</dbReference>
<gene>
    <name evidence="9" type="ORF">IAA45_04305</name>
</gene>
<evidence type="ECO:0000256" key="4">
    <source>
        <dbReference type="ARBA" id="ARBA00022692"/>
    </source>
</evidence>
<feature type="transmembrane region" description="Helical" evidence="7">
    <location>
        <begin position="189"/>
        <end position="206"/>
    </location>
</feature>
<evidence type="ECO:0000256" key="2">
    <source>
        <dbReference type="ARBA" id="ARBA00022448"/>
    </source>
</evidence>
<evidence type="ECO:0000256" key="7">
    <source>
        <dbReference type="RuleBase" id="RU363032"/>
    </source>
</evidence>
<reference evidence="9" key="2">
    <citation type="submission" date="2021-04" db="EMBL/GenBank/DDBJ databases">
        <authorList>
            <person name="Gilroy R."/>
        </authorList>
    </citation>
    <scope>NUCLEOTIDE SEQUENCE</scope>
    <source>
        <strain evidence="9">ChiSjej1B19-8411</strain>
    </source>
</reference>
<dbReference type="EMBL" id="DXEX01000099">
    <property type="protein sequence ID" value="HIX58924.1"/>
    <property type="molecule type" value="Genomic_DNA"/>
</dbReference>
<reference evidence="9" key="1">
    <citation type="journal article" date="2021" name="PeerJ">
        <title>Extensive microbial diversity within the chicken gut microbiome revealed by metagenomics and culture.</title>
        <authorList>
            <person name="Gilroy R."/>
            <person name="Ravi A."/>
            <person name="Getino M."/>
            <person name="Pursley I."/>
            <person name="Horton D.L."/>
            <person name="Alikhan N.F."/>
            <person name="Baker D."/>
            <person name="Gharbi K."/>
            <person name="Hall N."/>
            <person name="Watson M."/>
            <person name="Adriaenssens E.M."/>
            <person name="Foster-Nyarko E."/>
            <person name="Jarju S."/>
            <person name="Secka A."/>
            <person name="Antonio M."/>
            <person name="Oren A."/>
            <person name="Chaudhuri R.R."/>
            <person name="La Ragione R."/>
            <person name="Hildebrand F."/>
            <person name="Pallen M.J."/>
        </authorList>
    </citation>
    <scope>NUCLEOTIDE SEQUENCE</scope>
    <source>
        <strain evidence="9">ChiSjej1B19-8411</strain>
    </source>
</reference>
<feature type="domain" description="ABC transmembrane type-1" evidence="8">
    <location>
        <begin position="69"/>
        <end position="259"/>
    </location>
</feature>
<comment type="caution">
    <text evidence="9">The sequence shown here is derived from an EMBL/GenBank/DDBJ whole genome shotgun (WGS) entry which is preliminary data.</text>
</comment>
<proteinExistence type="inferred from homology"/>
<evidence type="ECO:0000313" key="10">
    <source>
        <dbReference type="Proteomes" id="UP000886817"/>
    </source>
</evidence>
<accession>A0A9D1WH83</accession>
<evidence type="ECO:0000256" key="3">
    <source>
        <dbReference type="ARBA" id="ARBA00022475"/>
    </source>
</evidence>
<sequence length="274" mass="31503">MREKKSIWTFYIPLVFFMVIVLFPFAWIFLTSLKEEKEMFSSEFHFLPLAPTLDSYRELFEKTEFLHNMWNSLVVSFSTVLIAGIVSFLAGYALSRYRFRMRNGLMYFFLLLYLVPSTLLLIPLYTIFNTMGILHTQLCLIIAYSTYSIPYAVWLTTGFINQVPFELEEAAALDGCNLFQRMTMIVLPLLRPAMVASLSFIFITSWNEYTYANMFTNKESRTVTVALSNFMSQYNIRWDLITAGGIIVVIPVVIMFVIVQKDLIAGLTAGGVKG</sequence>
<dbReference type="InterPro" id="IPR000515">
    <property type="entry name" value="MetI-like"/>
</dbReference>
<feature type="transmembrane region" description="Helical" evidence="7">
    <location>
        <begin position="134"/>
        <end position="154"/>
    </location>
</feature>
<evidence type="ECO:0000256" key="5">
    <source>
        <dbReference type="ARBA" id="ARBA00022989"/>
    </source>
</evidence>
<protein>
    <submittedName>
        <fullName evidence="9">Carbohydrate ABC transporter permease</fullName>
    </submittedName>
</protein>
<dbReference type="GO" id="GO:0005886">
    <property type="term" value="C:plasma membrane"/>
    <property type="evidence" value="ECO:0007669"/>
    <property type="project" value="UniProtKB-SubCell"/>
</dbReference>
<feature type="transmembrane region" description="Helical" evidence="7">
    <location>
        <begin position="240"/>
        <end position="259"/>
    </location>
</feature>
<dbReference type="AlphaFoldDB" id="A0A9D1WH83"/>
<dbReference type="CDD" id="cd06261">
    <property type="entry name" value="TM_PBP2"/>
    <property type="match status" value="1"/>
</dbReference>
<feature type="transmembrane region" description="Helical" evidence="7">
    <location>
        <begin position="73"/>
        <end position="94"/>
    </location>
</feature>
<organism evidence="9 10">
    <name type="scientific">Candidatus Blautia gallistercoris</name>
    <dbReference type="NCBI Taxonomy" id="2838490"/>
    <lineage>
        <taxon>Bacteria</taxon>
        <taxon>Bacillati</taxon>
        <taxon>Bacillota</taxon>
        <taxon>Clostridia</taxon>
        <taxon>Lachnospirales</taxon>
        <taxon>Lachnospiraceae</taxon>
        <taxon>Blautia</taxon>
    </lineage>
</organism>
<dbReference type="PROSITE" id="PS50928">
    <property type="entry name" value="ABC_TM1"/>
    <property type="match status" value="1"/>
</dbReference>
<dbReference type="PANTHER" id="PTHR32243">
    <property type="entry name" value="MALTOSE TRANSPORT SYSTEM PERMEASE-RELATED"/>
    <property type="match status" value="1"/>
</dbReference>
<dbReference type="Pfam" id="PF00528">
    <property type="entry name" value="BPD_transp_1"/>
    <property type="match status" value="1"/>
</dbReference>